<feature type="region of interest" description="Disordered" evidence="1">
    <location>
        <begin position="16"/>
        <end position="39"/>
    </location>
</feature>
<proteinExistence type="predicted"/>
<protein>
    <submittedName>
        <fullName evidence="3">Uncharacterized protein LOC103676264 isoform X1</fullName>
    </submittedName>
</protein>
<evidence type="ECO:0000256" key="1">
    <source>
        <dbReference type="SAM" id="MobiDB-lite"/>
    </source>
</evidence>
<feature type="region of interest" description="Disordered" evidence="1">
    <location>
        <begin position="114"/>
        <end position="142"/>
    </location>
</feature>
<dbReference type="AlphaFoldDB" id="A0A8M1H573"/>
<evidence type="ECO:0000313" key="2">
    <source>
        <dbReference type="Proteomes" id="UP000261680"/>
    </source>
</evidence>
<dbReference type="GeneID" id="103676264"/>
<dbReference type="Proteomes" id="UP000261680">
    <property type="component" value="Unplaced"/>
</dbReference>
<reference evidence="3" key="1">
    <citation type="submission" date="2025-08" db="UniProtKB">
        <authorList>
            <consortium name="RefSeq"/>
        </authorList>
    </citation>
    <scope>IDENTIFICATION</scope>
    <source>
        <tissue evidence="3">Whole blood</tissue>
    </source>
</reference>
<gene>
    <name evidence="3" type="primary">LOC103676264</name>
</gene>
<accession>A0A8M1H573</accession>
<sequence length="245" mass="26674">MNPELLTGANHLSCRRGTELHPRERHGVDSSERKYGVKDTENEAPLKPCRCYVRKHVEVEDTIRPCLDLERETGSLRLLACEWRSPGMGYISSPGAWCDSDVAIYSVQNGVSQPQTATYRPTDSTSMTDHEDSGSPQAAHEAPDSLLTLRLSPAKSWALLTVSVSSSLPCPGTSPVSFPAASRSHPFSLLMVFSRPALGRAQEVGNRPVPSHQDAPWCCGEVMGISPSRLLEAQSEERNPVSPPA</sequence>
<dbReference type="KEGG" id="umr:103676264"/>
<keyword evidence="2" id="KW-1185">Reference proteome</keyword>
<feature type="compositionally biased region" description="Polar residues" evidence="1">
    <location>
        <begin position="114"/>
        <end position="127"/>
    </location>
</feature>
<organism evidence="2 3">
    <name type="scientific">Ursus maritimus</name>
    <name type="common">Polar bear</name>
    <name type="synonym">Thalarctos maritimus</name>
    <dbReference type="NCBI Taxonomy" id="29073"/>
    <lineage>
        <taxon>Eukaryota</taxon>
        <taxon>Metazoa</taxon>
        <taxon>Chordata</taxon>
        <taxon>Craniata</taxon>
        <taxon>Vertebrata</taxon>
        <taxon>Euteleostomi</taxon>
        <taxon>Mammalia</taxon>
        <taxon>Eutheria</taxon>
        <taxon>Laurasiatheria</taxon>
        <taxon>Carnivora</taxon>
        <taxon>Caniformia</taxon>
        <taxon>Ursidae</taxon>
        <taxon>Ursus</taxon>
    </lineage>
</organism>
<name>A0A8M1H573_URSMA</name>
<evidence type="ECO:0000313" key="3">
    <source>
        <dbReference type="RefSeq" id="XP_040501359.1"/>
    </source>
</evidence>
<dbReference type="RefSeq" id="XP_040501359.1">
    <property type="nucleotide sequence ID" value="XM_040645425.1"/>
</dbReference>